<dbReference type="InterPro" id="IPR001433">
    <property type="entry name" value="OxRdtase_FAD/NAD-bd"/>
</dbReference>
<protein>
    <recommendedName>
        <fullName evidence="3">ferredoxin--NADP(+) reductase</fullName>
        <ecNumber evidence="3">1.18.1.2</ecNumber>
    </recommendedName>
</protein>
<keyword evidence="6" id="KW-0274">FAD</keyword>
<evidence type="ECO:0000256" key="6">
    <source>
        <dbReference type="ARBA" id="ARBA00022827"/>
    </source>
</evidence>
<dbReference type="SUPFAM" id="SSF52343">
    <property type="entry name" value="Ferredoxin reductase-like, C-terminal NADP-linked domain"/>
    <property type="match status" value="1"/>
</dbReference>
<evidence type="ECO:0000256" key="8">
    <source>
        <dbReference type="ARBA" id="ARBA00023002"/>
    </source>
</evidence>
<dbReference type="InterPro" id="IPR033892">
    <property type="entry name" value="FNR_bac"/>
</dbReference>
<evidence type="ECO:0000256" key="3">
    <source>
        <dbReference type="ARBA" id="ARBA00013223"/>
    </source>
</evidence>
<comment type="catalytic activity">
    <reaction evidence="9">
        <text>2 reduced [2Fe-2S]-[ferredoxin] + NADP(+) + H(+) = 2 oxidized [2Fe-2S]-[ferredoxin] + NADPH</text>
        <dbReference type="Rhea" id="RHEA:20125"/>
        <dbReference type="Rhea" id="RHEA-COMP:10000"/>
        <dbReference type="Rhea" id="RHEA-COMP:10001"/>
        <dbReference type="ChEBI" id="CHEBI:15378"/>
        <dbReference type="ChEBI" id="CHEBI:33737"/>
        <dbReference type="ChEBI" id="CHEBI:33738"/>
        <dbReference type="ChEBI" id="CHEBI:57783"/>
        <dbReference type="ChEBI" id="CHEBI:58349"/>
        <dbReference type="EC" id="1.18.1.2"/>
    </reaction>
</comment>
<dbReference type="InterPro" id="IPR008333">
    <property type="entry name" value="Cbr1-like_FAD-bd_dom"/>
</dbReference>
<dbReference type="InterPro" id="IPR051930">
    <property type="entry name" value="FNR_type-1"/>
</dbReference>
<evidence type="ECO:0000256" key="9">
    <source>
        <dbReference type="ARBA" id="ARBA00047776"/>
    </source>
</evidence>
<keyword evidence="8" id="KW-0560">Oxidoreductase</keyword>
<dbReference type="CDD" id="cd06195">
    <property type="entry name" value="FNR1"/>
    <property type="match status" value="1"/>
</dbReference>
<dbReference type="SUPFAM" id="SSF63380">
    <property type="entry name" value="Riboflavin synthase domain-like"/>
    <property type="match status" value="1"/>
</dbReference>
<comment type="cofactor">
    <cofactor evidence="1">
        <name>FAD</name>
        <dbReference type="ChEBI" id="CHEBI:57692"/>
    </cofactor>
</comment>
<dbReference type="GO" id="GO:0034599">
    <property type="term" value="P:cellular response to oxidative stress"/>
    <property type="evidence" value="ECO:0007669"/>
    <property type="project" value="TreeGrafter"/>
</dbReference>
<organism evidence="11 12">
    <name type="scientific">Candidatus Liberibacter solanacearum</name>
    <dbReference type="NCBI Taxonomy" id="556287"/>
    <lineage>
        <taxon>Bacteria</taxon>
        <taxon>Pseudomonadati</taxon>
        <taxon>Pseudomonadota</taxon>
        <taxon>Alphaproteobacteria</taxon>
        <taxon>Hyphomicrobiales</taxon>
        <taxon>Rhizobiaceae</taxon>
        <taxon>Liberibacter</taxon>
    </lineage>
</organism>
<name>A0A1V2N7V8_9HYPH</name>
<dbReference type="GO" id="GO:0000166">
    <property type="term" value="F:nucleotide binding"/>
    <property type="evidence" value="ECO:0007669"/>
    <property type="project" value="UniProtKB-KW"/>
</dbReference>
<gene>
    <name evidence="11" type="ORF">AYO25_03245</name>
</gene>
<dbReference type="PANTHER" id="PTHR47878">
    <property type="entry name" value="OXIDOREDUCTASE FAD/NAD(P)-BINDING DOMAIN PROTEIN"/>
    <property type="match status" value="1"/>
</dbReference>
<dbReference type="InterPro" id="IPR017938">
    <property type="entry name" value="Riboflavin_synthase-like_b-brl"/>
</dbReference>
<evidence type="ECO:0000313" key="11">
    <source>
        <dbReference type="EMBL" id="ONI59634.1"/>
    </source>
</evidence>
<dbReference type="PROSITE" id="PS51384">
    <property type="entry name" value="FAD_FR"/>
    <property type="match status" value="1"/>
</dbReference>
<dbReference type="EC" id="1.18.1.2" evidence="3"/>
<dbReference type="AlphaFoldDB" id="A0A1V2N7V8"/>
<dbReference type="InterPro" id="IPR039261">
    <property type="entry name" value="FNR_nucleotide-bd"/>
</dbReference>
<dbReference type="EMBL" id="LVWB01000011">
    <property type="protein sequence ID" value="ONI59634.1"/>
    <property type="molecule type" value="Genomic_DNA"/>
</dbReference>
<evidence type="ECO:0000256" key="7">
    <source>
        <dbReference type="ARBA" id="ARBA00022857"/>
    </source>
</evidence>
<dbReference type="Pfam" id="PF00175">
    <property type="entry name" value="NAD_binding_1"/>
    <property type="match status" value="1"/>
</dbReference>
<comment type="caution">
    <text evidence="11">The sequence shown here is derived from an EMBL/GenBank/DDBJ whole genome shotgun (WGS) entry which is preliminary data.</text>
</comment>
<evidence type="ECO:0000256" key="1">
    <source>
        <dbReference type="ARBA" id="ARBA00001974"/>
    </source>
</evidence>
<dbReference type="RefSeq" id="WP_076969479.1">
    <property type="nucleotide sequence ID" value="NZ_LVWB01000011.1"/>
</dbReference>
<dbReference type="GO" id="GO:0042167">
    <property type="term" value="P:heme catabolic process"/>
    <property type="evidence" value="ECO:0007669"/>
    <property type="project" value="TreeGrafter"/>
</dbReference>
<dbReference type="InterPro" id="IPR001709">
    <property type="entry name" value="Flavoprot_Pyr_Nucl_cyt_Rdtase"/>
</dbReference>
<proteinExistence type="inferred from homology"/>
<dbReference type="Gene3D" id="3.40.50.80">
    <property type="entry name" value="Nucleotide-binding domain of ferredoxin-NADP reductase (FNR) module"/>
    <property type="match status" value="1"/>
</dbReference>
<evidence type="ECO:0000256" key="4">
    <source>
        <dbReference type="ARBA" id="ARBA00022630"/>
    </source>
</evidence>
<dbReference type="Proteomes" id="UP000189542">
    <property type="component" value="Unassembled WGS sequence"/>
</dbReference>
<reference evidence="11 12" key="1">
    <citation type="journal article" date="2017" name="PLoS ONE">
        <title>Genomic sequence of 'Candidatus Liberibacter solanacearum' haplotype C and its comparison with haplotype A and B genomes.</title>
        <authorList>
            <person name="Wang J."/>
            <person name="Haapalainen M."/>
            <person name="Schott T."/>
            <person name="Thompson S.M."/>
            <person name="Smith G.R."/>
            <person name="Nissinen A.I."/>
            <person name="Pirhonen M."/>
        </authorList>
    </citation>
    <scope>NUCLEOTIDE SEQUENCE [LARGE SCALE GENOMIC DNA]</scope>
    <source>
        <strain evidence="11 12">FIN111</strain>
    </source>
</reference>
<evidence type="ECO:0000256" key="5">
    <source>
        <dbReference type="ARBA" id="ARBA00022741"/>
    </source>
</evidence>
<evidence type="ECO:0000259" key="10">
    <source>
        <dbReference type="PROSITE" id="PS51384"/>
    </source>
</evidence>
<keyword evidence="5" id="KW-0547">Nucleotide-binding</keyword>
<sequence>MDFLKTMYDVPTKQPANVYCENVIWVKHYTDKLFGFCITRPKGFRFRSGEFVMLGLTINGKRIFRAYSIASSCWDDKLEFFSIKVENGSLTTHLQNIQCGDVILLNKKSTGTLVLDALIPGKRLYLFSTGTGIAPFASVIRDPETYEKFNEVIVTHTCRKVSELQYGIDVIRGISQNDIFKELVGQKLKYYTTVTQEDYLYKGRITDQILSGEFYRNMDLSPLNPDTDRVMICGSPSIIVNMKNLLITQKFREGSHSRAGTFVIERAFSLK</sequence>
<keyword evidence="7" id="KW-0521">NADP</keyword>
<dbReference type="Gene3D" id="2.40.30.10">
    <property type="entry name" value="Translation factors"/>
    <property type="match status" value="1"/>
</dbReference>
<dbReference type="InterPro" id="IPR017927">
    <property type="entry name" value="FAD-bd_FR_type"/>
</dbReference>
<feature type="domain" description="FAD-binding FR-type" evidence="10">
    <location>
        <begin position="16"/>
        <end position="116"/>
    </location>
</feature>
<accession>A0A1V2N7V8</accession>
<dbReference type="Pfam" id="PF00970">
    <property type="entry name" value="FAD_binding_6"/>
    <property type="match status" value="1"/>
</dbReference>
<dbReference type="GO" id="GO:0004324">
    <property type="term" value="F:ferredoxin-NADP+ reductase activity"/>
    <property type="evidence" value="ECO:0007669"/>
    <property type="project" value="UniProtKB-EC"/>
</dbReference>
<keyword evidence="4" id="KW-0285">Flavoprotein</keyword>
<evidence type="ECO:0000313" key="12">
    <source>
        <dbReference type="Proteomes" id="UP000189542"/>
    </source>
</evidence>
<dbReference type="PANTHER" id="PTHR47878:SF1">
    <property type="entry name" value="FLAVODOXIN_FERREDOXIN--NADP REDUCTASE"/>
    <property type="match status" value="1"/>
</dbReference>
<evidence type="ECO:0000256" key="2">
    <source>
        <dbReference type="ARBA" id="ARBA00008312"/>
    </source>
</evidence>
<dbReference type="PRINTS" id="PR00371">
    <property type="entry name" value="FPNCR"/>
</dbReference>
<comment type="similarity">
    <text evidence="2">Belongs to the ferredoxin--NADP reductase type 1 family.</text>
</comment>